<gene>
    <name evidence="1" type="ORF">QTN89_15845</name>
</gene>
<organism evidence="1 2">
    <name type="scientific">Roseiconus lacunae</name>
    <dbReference type="NCBI Taxonomy" id="2605694"/>
    <lineage>
        <taxon>Bacteria</taxon>
        <taxon>Pseudomonadati</taxon>
        <taxon>Planctomycetota</taxon>
        <taxon>Planctomycetia</taxon>
        <taxon>Pirellulales</taxon>
        <taxon>Pirellulaceae</taxon>
        <taxon>Roseiconus</taxon>
    </lineage>
</organism>
<proteinExistence type="predicted"/>
<dbReference type="RefSeq" id="WP_230776157.1">
    <property type="nucleotide sequence ID" value="NZ_JAJMQV010000084.1"/>
</dbReference>
<reference evidence="1 2" key="1">
    <citation type="submission" date="2023-06" db="EMBL/GenBank/DDBJ databases">
        <title>Roseiconus lacunae JC819 isolated from Gulf of Mannar region, Tamil Nadu.</title>
        <authorList>
            <person name="Pk S."/>
            <person name="Ch S."/>
            <person name="Ch V.R."/>
        </authorList>
    </citation>
    <scope>NUCLEOTIDE SEQUENCE [LARGE SCALE GENOMIC DNA]</scope>
    <source>
        <strain evidence="1 2">JC819</strain>
    </source>
</reference>
<dbReference type="SUPFAM" id="SSF140990">
    <property type="entry name" value="FtsH protease domain-like"/>
    <property type="match status" value="1"/>
</dbReference>
<dbReference type="Gene3D" id="1.20.58.760">
    <property type="entry name" value="Peptidase M41"/>
    <property type="match status" value="1"/>
</dbReference>
<keyword evidence="1" id="KW-0132">Cell division</keyword>
<evidence type="ECO:0000313" key="2">
    <source>
        <dbReference type="Proteomes" id="UP001239462"/>
    </source>
</evidence>
<comment type="caution">
    <text evidence="1">The sequence shown here is derived from an EMBL/GenBank/DDBJ whole genome shotgun (WGS) entry which is preliminary data.</text>
</comment>
<protein>
    <submittedName>
        <fullName evidence="1">Cell division protein FtsH</fullName>
    </submittedName>
</protein>
<sequence length="165" mass="18647">MVDDEETITAYHEAGHAVIGFLLGGTIESVGLYAEADDWLPERFGDCHVNWGRVDPKANEQTEREILTVLAGPVAEMIYTQEIMHPAENPTWQYDWVLAERLSRRLFPNPAQRAAFLTGALTVLHDQIWRDQCWAAIAAIADELLAHESLDAEQLADTLKFWTSR</sequence>
<dbReference type="InterPro" id="IPR037219">
    <property type="entry name" value="Peptidase_M41-like"/>
</dbReference>
<accession>A0ABT7PK96</accession>
<dbReference type="Proteomes" id="UP001239462">
    <property type="component" value="Unassembled WGS sequence"/>
</dbReference>
<keyword evidence="1" id="KW-0131">Cell cycle</keyword>
<keyword evidence="2" id="KW-1185">Reference proteome</keyword>
<dbReference type="GO" id="GO:0051301">
    <property type="term" value="P:cell division"/>
    <property type="evidence" value="ECO:0007669"/>
    <property type="project" value="UniProtKB-KW"/>
</dbReference>
<name>A0ABT7PK96_9BACT</name>
<dbReference type="EMBL" id="JASZZN010000011">
    <property type="protein sequence ID" value="MDM4016920.1"/>
    <property type="molecule type" value="Genomic_DNA"/>
</dbReference>
<evidence type="ECO:0000313" key="1">
    <source>
        <dbReference type="EMBL" id="MDM4016920.1"/>
    </source>
</evidence>